<organism evidence="4">
    <name type="scientific">Nippostrongylus brasiliensis</name>
    <name type="common">Rat hookworm</name>
    <dbReference type="NCBI Taxonomy" id="27835"/>
    <lineage>
        <taxon>Eukaryota</taxon>
        <taxon>Metazoa</taxon>
        <taxon>Ecdysozoa</taxon>
        <taxon>Nematoda</taxon>
        <taxon>Chromadorea</taxon>
        <taxon>Rhabditida</taxon>
        <taxon>Rhabditina</taxon>
        <taxon>Rhabditomorpha</taxon>
        <taxon>Strongyloidea</taxon>
        <taxon>Heligmosomidae</taxon>
        <taxon>Nippostrongylus</taxon>
    </lineage>
</organism>
<evidence type="ECO:0000256" key="1">
    <source>
        <dbReference type="SAM" id="Phobius"/>
    </source>
</evidence>
<dbReference type="EMBL" id="UYSL01022664">
    <property type="protein sequence ID" value="VDL80896.1"/>
    <property type="molecule type" value="Genomic_DNA"/>
</dbReference>
<keyword evidence="1" id="KW-0812">Transmembrane</keyword>
<feature type="transmembrane region" description="Helical" evidence="1">
    <location>
        <begin position="45"/>
        <end position="66"/>
    </location>
</feature>
<gene>
    <name evidence="2" type="ORF">NBR_LOCUS17282</name>
</gene>
<reference evidence="2 3" key="2">
    <citation type="submission" date="2018-11" db="EMBL/GenBank/DDBJ databases">
        <authorList>
            <consortium name="Pathogen Informatics"/>
        </authorList>
    </citation>
    <scope>NUCLEOTIDE SEQUENCE [LARGE SCALE GENOMIC DNA]</scope>
</reference>
<keyword evidence="3" id="KW-1185">Reference proteome</keyword>
<proteinExistence type="predicted"/>
<dbReference type="AlphaFoldDB" id="A0A0N4YJW1"/>
<reference evidence="4" key="1">
    <citation type="submission" date="2017-02" db="UniProtKB">
        <authorList>
            <consortium name="WormBaseParasite"/>
        </authorList>
    </citation>
    <scope>IDENTIFICATION</scope>
</reference>
<protein>
    <submittedName>
        <fullName evidence="4">DUF202 domain-containing protein</fullName>
    </submittedName>
</protein>
<sequence>MKPAVENNLLHCKDVAGADKYFIASFLRKVYFAALVSFFQNFKDFSPITSVSLLLAFTVELFAFYFRFRVPPKKKELNPETERKG</sequence>
<evidence type="ECO:0000313" key="4">
    <source>
        <dbReference type="WBParaSite" id="NBR_0001728101-mRNA-1"/>
    </source>
</evidence>
<dbReference type="WBParaSite" id="NBR_0001728101-mRNA-1">
    <property type="protein sequence ID" value="NBR_0001728101-mRNA-1"/>
    <property type="gene ID" value="NBR_0001728101"/>
</dbReference>
<evidence type="ECO:0000313" key="3">
    <source>
        <dbReference type="Proteomes" id="UP000271162"/>
    </source>
</evidence>
<keyword evidence="1" id="KW-1133">Transmembrane helix</keyword>
<evidence type="ECO:0000313" key="2">
    <source>
        <dbReference type="EMBL" id="VDL80896.1"/>
    </source>
</evidence>
<name>A0A0N4YJW1_NIPBR</name>
<accession>A0A0N4YJW1</accession>
<dbReference type="Proteomes" id="UP000271162">
    <property type="component" value="Unassembled WGS sequence"/>
</dbReference>
<keyword evidence="1" id="KW-0472">Membrane</keyword>